<reference evidence="3" key="1">
    <citation type="journal article" date="2017" name="Int J Environ Stud">
        <title>Does the Miocene-Pliocene relict legume Oxytropis triphylla form nitrogen-fixing nodules with a combination of bacterial strains?</title>
        <authorList>
            <person name="Safronova V."/>
            <person name="Belimov A."/>
            <person name="Sazanova A."/>
            <person name="Kuznetsova I."/>
            <person name="Popova J."/>
            <person name="Andronov E."/>
            <person name="Verkhozina A."/>
            <person name="Tikhonovich I."/>
        </authorList>
    </citation>
    <scope>NUCLEOTIDE SEQUENCE [LARGE SCALE GENOMIC DNA]</scope>
    <source>
        <strain evidence="3">Tri-38</strain>
    </source>
</reference>
<dbReference type="KEGG" id="pht:BLM14_09080"/>
<keyword evidence="1" id="KW-1133">Transmembrane helix</keyword>
<dbReference type="EMBL" id="MZMT01000003">
    <property type="protein sequence ID" value="PIO46780.1"/>
    <property type="molecule type" value="Genomic_DNA"/>
</dbReference>
<keyword evidence="1" id="KW-0472">Membrane</keyword>
<comment type="caution">
    <text evidence="2">The sequence shown here is derived from an EMBL/GenBank/DDBJ whole genome shotgun (WGS) entry which is preliminary data.</text>
</comment>
<sequence length="109" mass="11569">MQQLFATASNYSVAFAILSPGTVEWLAKQRTGASKAHLSGGSNREVAHSARQLLSLPDEEFKAGFQVVAAAVRIKWIVAKGLLIALGVAAFLLIYEQITGFVSKHGGGQ</sequence>
<gene>
    <name evidence="2" type="ORF">B5P45_02995</name>
</gene>
<name>A0A2N9W4W2_9HYPH</name>
<keyword evidence="3" id="KW-1185">Reference proteome</keyword>
<feature type="transmembrane region" description="Helical" evidence="1">
    <location>
        <begin position="76"/>
        <end position="95"/>
    </location>
</feature>
<evidence type="ECO:0000313" key="3">
    <source>
        <dbReference type="Proteomes" id="UP000232163"/>
    </source>
</evidence>
<keyword evidence="1" id="KW-0812">Transmembrane</keyword>
<evidence type="ECO:0000313" key="2">
    <source>
        <dbReference type="EMBL" id="PIO46780.1"/>
    </source>
</evidence>
<organism evidence="2 3">
    <name type="scientific">Phyllobacterium zundukense</name>
    <dbReference type="NCBI Taxonomy" id="1867719"/>
    <lineage>
        <taxon>Bacteria</taxon>
        <taxon>Pseudomonadati</taxon>
        <taxon>Pseudomonadota</taxon>
        <taxon>Alphaproteobacteria</taxon>
        <taxon>Hyphomicrobiales</taxon>
        <taxon>Phyllobacteriaceae</taxon>
        <taxon>Phyllobacterium</taxon>
    </lineage>
</organism>
<accession>A0A2N9W4W2</accession>
<evidence type="ECO:0000256" key="1">
    <source>
        <dbReference type="SAM" id="Phobius"/>
    </source>
</evidence>
<protein>
    <submittedName>
        <fullName evidence="2">Uncharacterized protein</fullName>
    </submittedName>
</protein>
<dbReference type="Proteomes" id="UP000232163">
    <property type="component" value="Unassembled WGS sequence"/>
</dbReference>
<proteinExistence type="predicted"/>
<dbReference type="AlphaFoldDB" id="A0A2N9W4W2"/>